<dbReference type="Gene3D" id="3.20.20.80">
    <property type="entry name" value="Glycosidases"/>
    <property type="match status" value="1"/>
</dbReference>
<dbReference type="InterPro" id="IPR011583">
    <property type="entry name" value="Chitinase_II/V-like_cat"/>
</dbReference>
<organism evidence="4 5">
    <name type="scientific">Caenorhabditis nigoni</name>
    <dbReference type="NCBI Taxonomy" id="1611254"/>
    <lineage>
        <taxon>Eukaryota</taxon>
        <taxon>Metazoa</taxon>
        <taxon>Ecdysozoa</taxon>
        <taxon>Nematoda</taxon>
        <taxon>Chromadorea</taxon>
        <taxon>Rhabditida</taxon>
        <taxon>Rhabditina</taxon>
        <taxon>Rhabditomorpha</taxon>
        <taxon>Rhabditoidea</taxon>
        <taxon>Rhabditidae</taxon>
        <taxon>Peloderinae</taxon>
        <taxon>Caenorhabditis</taxon>
    </lineage>
</organism>
<feature type="region of interest" description="Disordered" evidence="1">
    <location>
        <begin position="309"/>
        <end position="336"/>
    </location>
</feature>
<gene>
    <name evidence="4" type="primary">Cnig_chr_I.g3392</name>
    <name evidence="4" type="ORF">B9Z55_003392</name>
</gene>
<feature type="compositionally biased region" description="Low complexity" evidence="1">
    <location>
        <begin position="309"/>
        <end position="330"/>
    </location>
</feature>
<sequence length="763" mass="84735">MLSKALFEAFKIQLVTKLQEVVGNDIDLNDLFNSPSKPECVENNKNNNNSVEYDYPSSEGNDQEEGIYEYIDEFSKPVLFFKKHFRKALAVLFLASLVAISIIVFLIVPGISHHPDFMGLFRESAKKAKTKLGECPNLAETLGKTEENYRKHFAKIWGQNIDFENLAGISDTFSPVFPKVSARLGHSPDFRGVFSSFFADFLNNPIRCSLGTATTTKVSPDTTPTYTTATTTKVQTTTESGKTDTRIVHFGPIYLTSFGTVPPSTTPEPTTTTVPTTITTTEPTTVTVTTTPEPTTTTVPTTITTTEPTTVTVTTTPEPTTTTVLSTTTTAEQETNLEPESIVPFRTVAIVPNITRTLLSIEEKTTTTTPTTTTAAPTTTTEPTDTVPTTTTTVPTTTITSPNLPEDQKCAKRIIGYFTDYPNLEITKNQLKNLTHAVLTSTFLTDFGAIEYKDSLVKNRLGSMKKLSGDDTKVMISLGGNRFFSELLQTEKSRKLLAYNIVDFLVIAQIDGVDLFWKWPTASDNENYSEFVKILRKTMLAKNSNLILSVTSAPAGIPGYWPVGFNLEEMINNVDFINVFSTDFYGPWSEKTGPAAPLYYGVHPTENYTVDYTVQYYVCKLKDPKKLNIVVPFDVRIWENVGDALEPTKCEVFRKAELKSGKVQGTIWTSRRQAEEAGIKLLKASWDESTKSSYVWNRDEKWISTFEDKKSLEAKLDYVKAKNLGGVWIRSVDMDDGSVNLLDSIDFGGYCASESDNAVKYQC</sequence>
<feature type="domain" description="GH18" evidence="3">
    <location>
        <begin position="412"/>
        <end position="752"/>
    </location>
</feature>
<feature type="region of interest" description="Disordered" evidence="1">
    <location>
        <begin position="39"/>
        <end position="60"/>
    </location>
</feature>
<dbReference type="AlphaFoldDB" id="A0A2G5VQ55"/>
<dbReference type="SUPFAM" id="SSF51445">
    <property type="entry name" value="(Trans)glycosidases"/>
    <property type="match status" value="1"/>
</dbReference>
<dbReference type="SMART" id="SM00636">
    <property type="entry name" value="Glyco_18"/>
    <property type="match status" value="1"/>
</dbReference>
<keyword evidence="2" id="KW-1133">Transmembrane helix</keyword>
<dbReference type="PANTHER" id="PTHR46073:SF8">
    <property type="entry name" value="GH18 DOMAIN-CONTAINING PROTEIN"/>
    <property type="match status" value="1"/>
</dbReference>
<reference evidence="5" key="1">
    <citation type="submission" date="2017-10" db="EMBL/GenBank/DDBJ databases">
        <title>Rapid genome shrinkage in a self-fertile nematode reveals novel sperm competition proteins.</title>
        <authorList>
            <person name="Yin D."/>
            <person name="Schwarz E.M."/>
            <person name="Thomas C.G."/>
            <person name="Felde R.L."/>
            <person name="Korf I.F."/>
            <person name="Cutter A.D."/>
            <person name="Schartner C.M."/>
            <person name="Ralston E.J."/>
            <person name="Meyer B.J."/>
            <person name="Haag E.S."/>
        </authorList>
    </citation>
    <scope>NUCLEOTIDE SEQUENCE [LARGE SCALE GENOMIC DNA]</scope>
    <source>
        <strain evidence="5">JU1422</strain>
    </source>
</reference>
<feature type="region of interest" description="Disordered" evidence="1">
    <location>
        <begin position="365"/>
        <end position="404"/>
    </location>
</feature>
<dbReference type="PANTHER" id="PTHR46073">
    <property type="entry name" value="CHITINASE"/>
    <property type="match status" value="1"/>
</dbReference>
<dbReference type="Pfam" id="PF00704">
    <property type="entry name" value="Glyco_hydro_18"/>
    <property type="match status" value="1"/>
</dbReference>
<dbReference type="InterPro" id="IPR017853">
    <property type="entry name" value="GH"/>
</dbReference>
<evidence type="ECO:0000256" key="1">
    <source>
        <dbReference type="SAM" id="MobiDB-lite"/>
    </source>
</evidence>
<dbReference type="STRING" id="1611254.A0A2G5VQ55"/>
<proteinExistence type="predicted"/>
<keyword evidence="2" id="KW-0812">Transmembrane</keyword>
<dbReference type="Proteomes" id="UP000230233">
    <property type="component" value="Chromosome I"/>
</dbReference>
<comment type="caution">
    <text evidence="4">The sequence shown here is derived from an EMBL/GenBank/DDBJ whole genome shotgun (WGS) entry which is preliminary data.</text>
</comment>
<protein>
    <recommendedName>
        <fullName evidence="3">GH18 domain-containing protein</fullName>
    </recommendedName>
</protein>
<dbReference type="InterPro" id="IPR029070">
    <property type="entry name" value="Chitinase_insertion_sf"/>
</dbReference>
<accession>A0A2G5VQ55</accession>
<evidence type="ECO:0000256" key="2">
    <source>
        <dbReference type="SAM" id="Phobius"/>
    </source>
</evidence>
<keyword evidence="5" id="KW-1185">Reference proteome</keyword>
<dbReference type="InterPro" id="IPR001223">
    <property type="entry name" value="Glyco_hydro18_cat"/>
</dbReference>
<dbReference type="PROSITE" id="PS51910">
    <property type="entry name" value="GH18_2"/>
    <property type="match status" value="1"/>
</dbReference>
<evidence type="ECO:0000259" key="3">
    <source>
        <dbReference type="PROSITE" id="PS51910"/>
    </source>
</evidence>
<keyword evidence="2" id="KW-0472">Membrane</keyword>
<feature type="compositionally biased region" description="Low complexity" evidence="1">
    <location>
        <begin position="366"/>
        <end position="400"/>
    </location>
</feature>
<name>A0A2G5VQ55_9PELO</name>
<dbReference type="Gene3D" id="3.10.50.10">
    <property type="match status" value="1"/>
</dbReference>
<dbReference type="GO" id="GO:0008061">
    <property type="term" value="F:chitin binding"/>
    <property type="evidence" value="ECO:0007669"/>
    <property type="project" value="InterPro"/>
</dbReference>
<feature type="transmembrane region" description="Helical" evidence="2">
    <location>
        <begin position="88"/>
        <end position="108"/>
    </location>
</feature>
<dbReference type="EMBL" id="PDUG01000001">
    <property type="protein sequence ID" value="PIC53903.1"/>
    <property type="molecule type" value="Genomic_DNA"/>
</dbReference>
<evidence type="ECO:0000313" key="4">
    <source>
        <dbReference type="EMBL" id="PIC53903.1"/>
    </source>
</evidence>
<dbReference type="OrthoDB" id="6489371at2759"/>
<dbReference type="GO" id="GO:0005975">
    <property type="term" value="P:carbohydrate metabolic process"/>
    <property type="evidence" value="ECO:0007669"/>
    <property type="project" value="InterPro"/>
</dbReference>
<evidence type="ECO:0000313" key="5">
    <source>
        <dbReference type="Proteomes" id="UP000230233"/>
    </source>
</evidence>